<comment type="catalytic activity">
    <reaction evidence="10">
        <text>ATP + H2O = ADP + phosphate + H(+)</text>
        <dbReference type="Rhea" id="RHEA:13065"/>
        <dbReference type="ChEBI" id="CHEBI:15377"/>
        <dbReference type="ChEBI" id="CHEBI:15378"/>
        <dbReference type="ChEBI" id="CHEBI:30616"/>
        <dbReference type="ChEBI" id="CHEBI:43474"/>
        <dbReference type="ChEBI" id="CHEBI:456216"/>
        <dbReference type="EC" id="5.6.2.3"/>
    </reaction>
</comment>
<dbReference type="EC" id="5.6.2.3" evidence="9"/>
<reference evidence="13" key="1">
    <citation type="journal article" date="2021" name="PeerJ">
        <title>Extensive microbial diversity within the chicken gut microbiome revealed by metagenomics and culture.</title>
        <authorList>
            <person name="Gilroy R."/>
            <person name="Ravi A."/>
            <person name="Getino M."/>
            <person name="Pursley I."/>
            <person name="Horton D.L."/>
            <person name="Alikhan N.F."/>
            <person name="Baker D."/>
            <person name="Gharbi K."/>
            <person name="Hall N."/>
            <person name="Watson M."/>
            <person name="Adriaenssens E.M."/>
            <person name="Foster-Nyarko E."/>
            <person name="Jarju S."/>
            <person name="Secka A."/>
            <person name="Antonio M."/>
            <person name="Oren A."/>
            <person name="Chaudhuri R.R."/>
            <person name="La Ragione R."/>
            <person name="Hildebrand F."/>
            <person name="Pallen M.J."/>
        </authorList>
    </citation>
    <scope>NUCLEOTIDE SEQUENCE</scope>
    <source>
        <strain evidence="13">ChiBcec18-1249</strain>
    </source>
</reference>
<name>A0A9D2RSB9_9FIRM</name>
<protein>
    <recommendedName>
        <fullName evidence="9">DNA 5'-3' helicase</fullName>
        <ecNumber evidence="9">5.6.2.3</ecNumber>
    </recommendedName>
</protein>
<evidence type="ECO:0000256" key="9">
    <source>
        <dbReference type="ARBA" id="ARBA00044969"/>
    </source>
</evidence>
<evidence type="ECO:0000313" key="14">
    <source>
        <dbReference type="Proteomes" id="UP000823824"/>
    </source>
</evidence>
<evidence type="ECO:0000313" key="13">
    <source>
        <dbReference type="EMBL" id="HJB14359.1"/>
    </source>
</evidence>
<keyword evidence="4" id="KW-0378">Hydrolase</keyword>
<dbReference type="Gene3D" id="1.10.860.10">
    <property type="entry name" value="DNAb Helicase, Chain A"/>
    <property type="match status" value="1"/>
</dbReference>
<dbReference type="SUPFAM" id="SSF52540">
    <property type="entry name" value="P-loop containing nucleoside triphosphate hydrolases"/>
    <property type="match status" value="1"/>
</dbReference>
<evidence type="ECO:0000256" key="6">
    <source>
        <dbReference type="ARBA" id="ARBA00022840"/>
    </source>
</evidence>
<dbReference type="GO" id="GO:0016787">
    <property type="term" value="F:hydrolase activity"/>
    <property type="evidence" value="ECO:0007669"/>
    <property type="project" value="UniProtKB-KW"/>
</dbReference>
<dbReference type="SUPFAM" id="SSF48024">
    <property type="entry name" value="N-terminal domain of DnaB helicase"/>
    <property type="match status" value="1"/>
</dbReference>
<dbReference type="PANTHER" id="PTHR30153:SF2">
    <property type="entry name" value="REPLICATIVE DNA HELICASE"/>
    <property type="match status" value="1"/>
</dbReference>
<dbReference type="PROSITE" id="PS51199">
    <property type="entry name" value="SF4_HELICASE"/>
    <property type="match status" value="1"/>
</dbReference>
<proteinExistence type="inferred from homology"/>
<keyword evidence="3" id="KW-0547">Nucleotide-binding</keyword>
<sequence>MGVSRDNAARREHALDAEQAVLGSFLIDPGVQQQLFARVRPEDFLSPANRKIYTTARALFRAGEPVDGVTVRDKLGQDYTGPLMELMEITPTSANWEVYAAIMRDQAAHQRLRDLAEQVLEQPNLESCRPYVADMGQVLSAGPETDSWTMRQMADDFFIGQDPDAPAPKYITYGLDVLDNGSYTELGDVVIIGGYPSDGKTALALSMAYHMAAEYKVGFFSLETDKRKIRDRLMAHIGQISLGDIKRRRLIDPDWVALAAKGPEMAKRDLTVVQAAGMTAPEIQSVAQAYGFQVILIDYIQLVTPETDRRAPRSEQVAEVSRSFHTFAQRTGTLVVELAQLTRPDKGTWRPPTMQDLKESGQLEQDADMIVLLYRPDPEDKTLDQNDNRSLKIGKNKEGRRGTWLLSFDGERQTFALLGADGKPRRRPSDRKRRKQDEGQPGQVDFWADGGEFKDTPWGQEASAK</sequence>
<evidence type="ECO:0000256" key="10">
    <source>
        <dbReference type="ARBA" id="ARBA00048954"/>
    </source>
</evidence>
<dbReference type="AlphaFoldDB" id="A0A9D2RSB9"/>
<dbReference type="GO" id="GO:0003677">
    <property type="term" value="F:DNA binding"/>
    <property type="evidence" value="ECO:0007669"/>
    <property type="project" value="UniProtKB-KW"/>
</dbReference>
<organism evidence="13 14">
    <name type="scientific">Candidatus Oscillibacter excrementigallinarum</name>
    <dbReference type="NCBI Taxonomy" id="2838716"/>
    <lineage>
        <taxon>Bacteria</taxon>
        <taxon>Bacillati</taxon>
        <taxon>Bacillota</taxon>
        <taxon>Clostridia</taxon>
        <taxon>Eubacteriales</taxon>
        <taxon>Oscillospiraceae</taxon>
        <taxon>Oscillibacter</taxon>
    </lineage>
</organism>
<dbReference type="InterPro" id="IPR007693">
    <property type="entry name" value="DNA_helicase_DnaB-like_N"/>
</dbReference>
<keyword evidence="2" id="KW-0235">DNA replication</keyword>
<evidence type="ECO:0000256" key="2">
    <source>
        <dbReference type="ARBA" id="ARBA00022705"/>
    </source>
</evidence>
<dbReference type="GO" id="GO:0006260">
    <property type="term" value="P:DNA replication"/>
    <property type="evidence" value="ECO:0007669"/>
    <property type="project" value="UniProtKB-KW"/>
</dbReference>
<feature type="domain" description="SF4 helicase" evidence="12">
    <location>
        <begin position="164"/>
        <end position="422"/>
    </location>
</feature>
<dbReference type="Proteomes" id="UP000823824">
    <property type="component" value="Unassembled WGS sequence"/>
</dbReference>
<evidence type="ECO:0000256" key="11">
    <source>
        <dbReference type="SAM" id="MobiDB-lite"/>
    </source>
</evidence>
<evidence type="ECO:0000256" key="1">
    <source>
        <dbReference type="ARBA" id="ARBA00008428"/>
    </source>
</evidence>
<comment type="caution">
    <text evidence="13">The sequence shown here is derived from an EMBL/GenBank/DDBJ whole genome shotgun (WGS) entry which is preliminary data.</text>
</comment>
<dbReference type="InterPro" id="IPR036185">
    <property type="entry name" value="DNA_heli_DnaB-like_N_sf"/>
</dbReference>
<dbReference type="GO" id="GO:0005524">
    <property type="term" value="F:ATP binding"/>
    <property type="evidence" value="ECO:0007669"/>
    <property type="project" value="UniProtKB-KW"/>
</dbReference>
<dbReference type="Pfam" id="PF03796">
    <property type="entry name" value="DnaB_C"/>
    <property type="match status" value="1"/>
</dbReference>
<dbReference type="GO" id="GO:0005829">
    <property type="term" value="C:cytosol"/>
    <property type="evidence" value="ECO:0007669"/>
    <property type="project" value="TreeGrafter"/>
</dbReference>
<evidence type="ECO:0000256" key="8">
    <source>
        <dbReference type="ARBA" id="ARBA00023235"/>
    </source>
</evidence>
<keyword evidence="5 13" id="KW-0347">Helicase</keyword>
<feature type="region of interest" description="Disordered" evidence="11">
    <location>
        <begin position="418"/>
        <end position="465"/>
    </location>
</feature>
<dbReference type="InterPro" id="IPR007694">
    <property type="entry name" value="DNA_helicase_DnaB-like_C"/>
</dbReference>
<dbReference type="EMBL" id="DWZJ01000106">
    <property type="protein sequence ID" value="HJB14359.1"/>
    <property type="molecule type" value="Genomic_DNA"/>
</dbReference>
<dbReference type="GO" id="GO:0043139">
    <property type="term" value="F:5'-3' DNA helicase activity"/>
    <property type="evidence" value="ECO:0007669"/>
    <property type="project" value="UniProtKB-EC"/>
</dbReference>
<comment type="similarity">
    <text evidence="1">Belongs to the helicase family. DnaB subfamily.</text>
</comment>
<keyword evidence="6" id="KW-0067">ATP-binding</keyword>
<feature type="region of interest" description="Disordered" evidence="11">
    <location>
        <begin position="376"/>
        <end position="395"/>
    </location>
</feature>
<evidence type="ECO:0000256" key="5">
    <source>
        <dbReference type="ARBA" id="ARBA00022806"/>
    </source>
</evidence>
<dbReference type="Gene3D" id="3.40.50.300">
    <property type="entry name" value="P-loop containing nucleotide triphosphate hydrolases"/>
    <property type="match status" value="1"/>
</dbReference>
<evidence type="ECO:0000259" key="12">
    <source>
        <dbReference type="PROSITE" id="PS51199"/>
    </source>
</evidence>
<reference evidence="13" key="2">
    <citation type="submission" date="2021-04" db="EMBL/GenBank/DDBJ databases">
        <authorList>
            <person name="Gilroy R."/>
        </authorList>
    </citation>
    <scope>NUCLEOTIDE SEQUENCE</scope>
    <source>
        <strain evidence="13">ChiBcec18-1249</strain>
    </source>
</reference>
<dbReference type="InterPro" id="IPR027417">
    <property type="entry name" value="P-loop_NTPase"/>
</dbReference>
<evidence type="ECO:0000256" key="4">
    <source>
        <dbReference type="ARBA" id="ARBA00022801"/>
    </source>
</evidence>
<dbReference type="Pfam" id="PF00772">
    <property type="entry name" value="DnaB"/>
    <property type="match status" value="1"/>
</dbReference>
<dbReference type="InterPro" id="IPR016136">
    <property type="entry name" value="DNA_helicase_N/primase_C"/>
</dbReference>
<accession>A0A9D2RSB9</accession>
<gene>
    <name evidence="13" type="ORF">H9787_11710</name>
</gene>
<keyword evidence="7" id="KW-0238">DNA-binding</keyword>
<evidence type="ECO:0000256" key="3">
    <source>
        <dbReference type="ARBA" id="ARBA00022741"/>
    </source>
</evidence>
<evidence type="ECO:0000256" key="7">
    <source>
        <dbReference type="ARBA" id="ARBA00023125"/>
    </source>
</evidence>
<feature type="compositionally biased region" description="Basic residues" evidence="11">
    <location>
        <begin position="424"/>
        <end position="434"/>
    </location>
</feature>
<dbReference type="PANTHER" id="PTHR30153">
    <property type="entry name" value="REPLICATIVE DNA HELICASE DNAB"/>
    <property type="match status" value="1"/>
</dbReference>
<keyword evidence="8" id="KW-0413">Isomerase</keyword>